<gene>
    <name evidence="7" type="ORF">H6A01_06340</name>
</gene>
<dbReference type="PANTHER" id="PTHR33507">
    <property type="entry name" value="INNER MEMBRANE PROTEIN YBBJ"/>
    <property type="match status" value="1"/>
</dbReference>
<evidence type="ECO:0000313" key="7">
    <source>
        <dbReference type="EMBL" id="MBM6912942.1"/>
    </source>
</evidence>
<evidence type="ECO:0000256" key="4">
    <source>
        <dbReference type="ARBA" id="ARBA00023136"/>
    </source>
</evidence>
<dbReference type="EMBL" id="JACJLA010000010">
    <property type="protein sequence ID" value="MBM6912942.1"/>
    <property type="molecule type" value="Genomic_DNA"/>
</dbReference>
<dbReference type="InterPro" id="IPR052165">
    <property type="entry name" value="Membrane_assoc_protease"/>
</dbReference>
<dbReference type="InterPro" id="IPR012340">
    <property type="entry name" value="NA-bd_OB-fold"/>
</dbReference>
<evidence type="ECO:0000259" key="6">
    <source>
        <dbReference type="Pfam" id="PF01957"/>
    </source>
</evidence>
<feature type="transmembrane region" description="Helical" evidence="5">
    <location>
        <begin position="46"/>
        <end position="65"/>
    </location>
</feature>
<keyword evidence="4 5" id="KW-0472">Membrane</keyword>
<keyword evidence="3 5" id="KW-1133">Transmembrane helix</keyword>
<dbReference type="Pfam" id="PF01957">
    <property type="entry name" value="NfeD"/>
    <property type="match status" value="1"/>
</dbReference>
<dbReference type="InterPro" id="IPR002810">
    <property type="entry name" value="NfeD-like_C"/>
</dbReference>
<name>A0ABS2GI27_9FIRM</name>
<evidence type="ECO:0000256" key="1">
    <source>
        <dbReference type="ARBA" id="ARBA00004141"/>
    </source>
</evidence>
<comment type="subcellular location">
    <subcellularLocation>
        <location evidence="1">Membrane</location>
        <topology evidence="1">Multi-pass membrane protein</topology>
    </subcellularLocation>
</comment>
<evidence type="ECO:0000313" key="8">
    <source>
        <dbReference type="Proteomes" id="UP000707138"/>
    </source>
</evidence>
<evidence type="ECO:0000256" key="5">
    <source>
        <dbReference type="SAM" id="Phobius"/>
    </source>
</evidence>
<keyword evidence="2 5" id="KW-0812">Transmembrane</keyword>
<evidence type="ECO:0000256" key="2">
    <source>
        <dbReference type="ARBA" id="ARBA00022692"/>
    </source>
</evidence>
<protein>
    <recommendedName>
        <fullName evidence="6">NfeD-like C-terminal domain-containing protein</fullName>
    </recommendedName>
</protein>
<dbReference type="Proteomes" id="UP000707138">
    <property type="component" value="Unassembled WGS sequence"/>
</dbReference>
<dbReference type="Gene3D" id="2.40.50.140">
    <property type="entry name" value="Nucleic acid-binding proteins"/>
    <property type="match status" value="1"/>
</dbReference>
<comment type="caution">
    <text evidence="7">The sequence shown here is derived from an EMBL/GenBank/DDBJ whole genome shotgun (WGS) entry which is preliminary data.</text>
</comment>
<reference evidence="7 8" key="1">
    <citation type="journal article" date="2021" name="Sci. Rep.">
        <title>The distribution of antibiotic resistance genes in chicken gut microbiota commensals.</title>
        <authorList>
            <person name="Juricova H."/>
            <person name="Matiasovicova J."/>
            <person name="Kubasova T."/>
            <person name="Cejkova D."/>
            <person name="Rychlik I."/>
        </authorList>
    </citation>
    <scope>NUCLEOTIDE SEQUENCE [LARGE SCALE GENOMIC DNA]</scope>
    <source>
        <strain evidence="7 8">An537</strain>
    </source>
</reference>
<keyword evidence="8" id="KW-1185">Reference proteome</keyword>
<dbReference type="RefSeq" id="WP_205087948.1">
    <property type="nucleotide sequence ID" value="NZ_JACJLA010000010.1"/>
</dbReference>
<evidence type="ECO:0000256" key="3">
    <source>
        <dbReference type="ARBA" id="ARBA00022989"/>
    </source>
</evidence>
<proteinExistence type="predicted"/>
<dbReference type="PANTHER" id="PTHR33507:SF3">
    <property type="entry name" value="INNER MEMBRANE PROTEIN YBBJ"/>
    <property type="match status" value="1"/>
</dbReference>
<organism evidence="7 8">
    <name type="scientific">Veillonella magna</name>
    <dbReference type="NCBI Taxonomy" id="464322"/>
    <lineage>
        <taxon>Bacteria</taxon>
        <taxon>Bacillati</taxon>
        <taxon>Bacillota</taxon>
        <taxon>Negativicutes</taxon>
        <taxon>Veillonellales</taxon>
        <taxon>Veillonellaceae</taxon>
        <taxon>Veillonella</taxon>
    </lineage>
</organism>
<accession>A0ABS2GI27</accession>
<dbReference type="SUPFAM" id="SSF141322">
    <property type="entry name" value="NfeD domain-like"/>
    <property type="match status" value="1"/>
</dbReference>
<feature type="domain" description="NfeD-like C-terminal" evidence="6">
    <location>
        <begin position="97"/>
        <end position="151"/>
    </location>
</feature>
<sequence>MLYLVIGGIILVSIEALVPGFGLFGVAGVSALLWALYLWLGATVEAAMTVAVLAVACMLIAFWLISKFPDSRIGKLLTLQWRSTTDNGYVGSEPKADLLGKTGVVQSVLRPAGRAIIDGEPVDVVSDGEFFEPGTKIRVVAVTGGRVVVRRNAD</sequence>